<dbReference type="EMBL" id="CAJVQC010009500">
    <property type="protein sequence ID" value="CAG8605400.1"/>
    <property type="molecule type" value="Genomic_DNA"/>
</dbReference>
<dbReference type="Proteomes" id="UP000789920">
    <property type="component" value="Unassembled WGS sequence"/>
</dbReference>
<reference evidence="1" key="1">
    <citation type="submission" date="2021-06" db="EMBL/GenBank/DDBJ databases">
        <authorList>
            <person name="Kallberg Y."/>
            <person name="Tangrot J."/>
            <person name="Rosling A."/>
        </authorList>
    </citation>
    <scope>NUCLEOTIDE SEQUENCE</scope>
    <source>
        <strain evidence="1">MA461A</strain>
    </source>
</reference>
<comment type="caution">
    <text evidence="1">The sequence shown here is derived from an EMBL/GenBank/DDBJ whole genome shotgun (WGS) entry which is preliminary data.</text>
</comment>
<accession>A0ACA9MPB5</accession>
<proteinExistence type="predicted"/>
<sequence length="39" mass="4489">ILKGPKQGAIMTVQCLEQSIEDLKNEIQEENNDEKLKFN</sequence>
<evidence type="ECO:0000313" key="1">
    <source>
        <dbReference type="EMBL" id="CAG8605400.1"/>
    </source>
</evidence>
<protein>
    <submittedName>
        <fullName evidence="1">3699_t:CDS:1</fullName>
    </submittedName>
</protein>
<gene>
    <name evidence="1" type="ORF">RPERSI_LOCUS6084</name>
</gene>
<keyword evidence="2" id="KW-1185">Reference proteome</keyword>
<feature type="non-terminal residue" evidence="1">
    <location>
        <position position="1"/>
    </location>
</feature>
<organism evidence="1 2">
    <name type="scientific">Racocetra persica</name>
    <dbReference type="NCBI Taxonomy" id="160502"/>
    <lineage>
        <taxon>Eukaryota</taxon>
        <taxon>Fungi</taxon>
        <taxon>Fungi incertae sedis</taxon>
        <taxon>Mucoromycota</taxon>
        <taxon>Glomeromycotina</taxon>
        <taxon>Glomeromycetes</taxon>
        <taxon>Diversisporales</taxon>
        <taxon>Gigasporaceae</taxon>
        <taxon>Racocetra</taxon>
    </lineage>
</organism>
<evidence type="ECO:0000313" key="2">
    <source>
        <dbReference type="Proteomes" id="UP000789920"/>
    </source>
</evidence>
<name>A0ACA9MPB5_9GLOM</name>